<evidence type="ECO:0000313" key="14">
    <source>
        <dbReference type="Proteomes" id="UP000694680"/>
    </source>
</evidence>
<keyword evidence="2" id="KW-0964">Secreted</keyword>
<evidence type="ECO:0000256" key="1">
    <source>
        <dbReference type="ARBA" id="ARBA00004613"/>
    </source>
</evidence>
<evidence type="ECO:0000256" key="2">
    <source>
        <dbReference type="ARBA" id="ARBA00022525"/>
    </source>
</evidence>
<dbReference type="PRINTS" id="PR01680">
    <property type="entry name" value="TNFACTORR6"/>
</dbReference>
<feature type="disulfide bond" evidence="8">
    <location>
        <begin position="70"/>
        <end position="85"/>
    </location>
</feature>
<reference evidence="13" key="1">
    <citation type="submission" date="2020-06" db="EMBL/GenBank/DDBJ databases">
        <authorList>
            <consortium name="Wellcome Sanger Institute Data Sharing"/>
        </authorList>
    </citation>
    <scope>NUCLEOTIDE SEQUENCE [LARGE SCALE GENOMIC DNA]</scope>
</reference>
<evidence type="ECO:0000259" key="12">
    <source>
        <dbReference type="PROSITE" id="PS50050"/>
    </source>
</evidence>
<feature type="disulfide bond" evidence="8">
    <location>
        <begin position="158"/>
        <end position="173"/>
    </location>
</feature>
<dbReference type="PANTHER" id="PTHR23097:SF90">
    <property type="entry name" value="TUMOR NECROSIS FACTOR RECEPTOR SUPERFAMILY MEMBER 11B"/>
    <property type="match status" value="1"/>
</dbReference>
<evidence type="ECO:0000256" key="4">
    <source>
        <dbReference type="ARBA" id="ARBA00022729"/>
    </source>
</evidence>
<comment type="subcellular location">
    <subcellularLocation>
        <location evidence="1">Secreted</location>
    </subcellularLocation>
</comment>
<evidence type="ECO:0000256" key="6">
    <source>
        <dbReference type="ARBA" id="ARBA00023157"/>
    </source>
</evidence>
<dbReference type="GO" id="GO:0006915">
    <property type="term" value="P:apoptotic process"/>
    <property type="evidence" value="ECO:0007669"/>
    <property type="project" value="UniProtKB-KW"/>
</dbReference>
<feature type="repeat" description="TNFR-Cys" evidence="8">
    <location>
        <begin position="112"/>
        <end position="155"/>
    </location>
</feature>
<dbReference type="PROSITE" id="PS50050">
    <property type="entry name" value="TNFR_NGFR_2"/>
    <property type="match status" value="3"/>
</dbReference>
<dbReference type="Ensembl" id="ENSGWIT00000049783.1">
    <property type="protein sequence ID" value="ENSGWIP00000045983.1"/>
    <property type="gene ID" value="ENSGWIG00000022727.1"/>
</dbReference>
<sequence>MKDLLVLLVLLIAQTLTNCQPYQADSDGKCQDTLREYPLDGSTLCCKKCPPGKRSNHTCSENSETDCVQCDPNLYTESWNYHSKCYRCTKCKSKKGLQYARNCSFEANAKCICQPGMYCIMDFDAPYCTECRKYTMCRPGYGVVTPGTANSDVVCEQCLSGMFSDTASSTDRCRRHTTCNDRTYIREGTATSDTVCVSTHQPDTQVVLTTATALMNKVLTFPVSVVSNGLRDFTQSAGSSVSEEMFYPSTQSPPPTTEPGIELTGIVGGVSGLILLLIIILLLCLCKKTWRKGAVRLQRKVDANGNTGRSDEVSQIYLEDSQMTSITVTSPEQLCLLEKTDFDSDPNQSKTISEVSPESDNNNSHEPIGPLQSTLPLDSQHRASFEPSLSNSEFVAPQSSTITEPSSQPTSLLVISPVATSPHVNVNITLNIGNGSCGTPSFIPTNLAQENCELPFGEKEESFSMPMQEDGKQTFTSVQESISN</sequence>
<feature type="signal peptide" evidence="11">
    <location>
        <begin position="1"/>
        <end position="19"/>
    </location>
</feature>
<dbReference type="CTD" id="7133"/>
<keyword evidence="10" id="KW-0472">Membrane</keyword>
<feature type="disulfide bond" evidence="8">
    <location>
        <begin position="113"/>
        <end position="128"/>
    </location>
</feature>
<feature type="compositionally biased region" description="Polar residues" evidence="9">
    <location>
        <begin position="345"/>
        <end position="377"/>
    </location>
</feature>
<organism evidence="13 14">
    <name type="scientific">Gouania willdenowi</name>
    <name type="common">Blunt-snouted clingfish</name>
    <name type="synonym">Lepadogaster willdenowi</name>
    <dbReference type="NCBI Taxonomy" id="441366"/>
    <lineage>
        <taxon>Eukaryota</taxon>
        <taxon>Metazoa</taxon>
        <taxon>Chordata</taxon>
        <taxon>Craniata</taxon>
        <taxon>Vertebrata</taxon>
        <taxon>Euteleostomi</taxon>
        <taxon>Actinopterygii</taxon>
        <taxon>Neopterygii</taxon>
        <taxon>Teleostei</taxon>
        <taxon>Neoteleostei</taxon>
        <taxon>Acanthomorphata</taxon>
        <taxon>Ovalentaria</taxon>
        <taxon>Blenniimorphae</taxon>
        <taxon>Blenniiformes</taxon>
        <taxon>Gobiesocoidei</taxon>
        <taxon>Gobiesocidae</taxon>
        <taxon>Gobiesocinae</taxon>
        <taxon>Gouania</taxon>
    </lineage>
</organism>
<dbReference type="PANTHER" id="PTHR23097">
    <property type="entry name" value="TUMOR NECROSIS FACTOR RECEPTOR SUPERFAMILY MEMBER"/>
    <property type="match status" value="1"/>
</dbReference>
<dbReference type="AlphaFoldDB" id="A0A8C5HMD0"/>
<dbReference type="GO" id="GO:0016020">
    <property type="term" value="C:membrane"/>
    <property type="evidence" value="ECO:0007669"/>
    <property type="project" value="InterPro"/>
</dbReference>
<accession>A0A8C5HMD0</accession>
<feature type="region of interest" description="Disordered" evidence="9">
    <location>
        <begin position="462"/>
        <end position="484"/>
    </location>
</feature>
<keyword evidence="5" id="KW-0677">Repeat</keyword>
<feature type="compositionally biased region" description="Polar residues" evidence="9">
    <location>
        <begin position="387"/>
        <end position="409"/>
    </location>
</feature>
<evidence type="ECO:0000256" key="10">
    <source>
        <dbReference type="SAM" id="Phobius"/>
    </source>
</evidence>
<feature type="chain" id="PRO_5034104022" evidence="11">
    <location>
        <begin position="20"/>
        <end position="484"/>
    </location>
</feature>
<feature type="domain" description="TNFR-Cys" evidence="12">
    <location>
        <begin position="157"/>
        <end position="196"/>
    </location>
</feature>
<reference evidence="13" key="3">
    <citation type="submission" date="2025-09" db="UniProtKB">
        <authorList>
            <consortium name="Ensembl"/>
        </authorList>
    </citation>
    <scope>IDENTIFICATION</scope>
</reference>
<dbReference type="Gene3D" id="2.10.50.10">
    <property type="entry name" value="Tumor Necrosis Factor Receptor, subunit A, domain 2"/>
    <property type="match status" value="3"/>
</dbReference>
<evidence type="ECO:0000256" key="9">
    <source>
        <dbReference type="SAM" id="MobiDB-lite"/>
    </source>
</evidence>
<dbReference type="Proteomes" id="UP000694680">
    <property type="component" value="Chromosome 5"/>
</dbReference>
<dbReference type="CDD" id="cd15835">
    <property type="entry name" value="TNFRSF1B_teleost"/>
    <property type="match status" value="1"/>
</dbReference>
<keyword evidence="7" id="KW-0325">Glycoprotein</keyword>
<dbReference type="GO" id="GO:0007165">
    <property type="term" value="P:signal transduction"/>
    <property type="evidence" value="ECO:0007669"/>
    <property type="project" value="InterPro"/>
</dbReference>
<dbReference type="InterPro" id="IPR008063">
    <property type="entry name" value="Fas_rcpt"/>
</dbReference>
<feature type="transmembrane region" description="Helical" evidence="10">
    <location>
        <begin position="263"/>
        <end position="286"/>
    </location>
</feature>
<dbReference type="InterPro" id="IPR001368">
    <property type="entry name" value="TNFR/NGFR_Cys_rich_reg"/>
</dbReference>
<dbReference type="GeneID" id="114463967"/>
<comment type="caution">
    <text evidence="8">Lacks conserved residue(s) required for the propagation of feature annotation.</text>
</comment>
<keyword evidence="14" id="KW-1185">Reference proteome</keyword>
<name>A0A8C5HMD0_GOUWI</name>
<dbReference type="GO" id="GO:0006955">
    <property type="term" value="P:immune response"/>
    <property type="evidence" value="ECO:0007669"/>
    <property type="project" value="InterPro"/>
</dbReference>
<dbReference type="PROSITE" id="PS00652">
    <property type="entry name" value="TNFR_NGFR_1"/>
    <property type="match status" value="1"/>
</dbReference>
<evidence type="ECO:0000256" key="5">
    <source>
        <dbReference type="ARBA" id="ARBA00022737"/>
    </source>
</evidence>
<evidence type="ECO:0000313" key="13">
    <source>
        <dbReference type="Ensembl" id="ENSGWIP00000045983.1"/>
    </source>
</evidence>
<feature type="disulfide bond" evidence="8">
    <location>
        <begin position="137"/>
        <end position="155"/>
    </location>
</feature>
<keyword evidence="4 11" id="KW-0732">Signal</keyword>
<dbReference type="SMART" id="SM00208">
    <property type="entry name" value="TNFR"/>
    <property type="match status" value="4"/>
</dbReference>
<evidence type="ECO:0000256" key="7">
    <source>
        <dbReference type="ARBA" id="ARBA00023180"/>
    </source>
</evidence>
<protein>
    <submittedName>
        <fullName evidence="13">Tumor necrosis factor receptor superfamily member 1B-like</fullName>
    </submittedName>
</protein>
<dbReference type="GO" id="GO:0005576">
    <property type="term" value="C:extracellular region"/>
    <property type="evidence" value="ECO:0007669"/>
    <property type="project" value="UniProtKB-SubCell"/>
</dbReference>
<dbReference type="OrthoDB" id="8633482at2759"/>
<keyword evidence="3" id="KW-0053">Apoptosis</keyword>
<keyword evidence="10" id="KW-1133">Transmembrane helix</keyword>
<keyword evidence="10" id="KW-0812">Transmembrane</keyword>
<proteinExistence type="predicted"/>
<dbReference type="RefSeq" id="XP_028303691.1">
    <property type="nucleotide sequence ID" value="XM_028447890.1"/>
</dbReference>
<dbReference type="InterPro" id="IPR052459">
    <property type="entry name" value="TNFRSF_decoy_receptor"/>
</dbReference>
<feature type="repeat" description="TNFR-Cys" evidence="8">
    <location>
        <begin position="69"/>
        <end position="111"/>
    </location>
</feature>
<dbReference type="Pfam" id="PF00020">
    <property type="entry name" value="TNFR_c6"/>
    <property type="match status" value="3"/>
</dbReference>
<feature type="domain" description="TNFR-Cys" evidence="12">
    <location>
        <begin position="69"/>
        <end position="111"/>
    </location>
</feature>
<evidence type="ECO:0000256" key="11">
    <source>
        <dbReference type="SAM" id="SignalP"/>
    </source>
</evidence>
<dbReference type="GO" id="GO:0004888">
    <property type="term" value="F:transmembrane signaling receptor activity"/>
    <property type="evidence" value="ECO:0007669"/>
    <property type="project" value="InterPro"/>
</dbReference>
<keyword evidence="6 8" id="KW-1015">Disulfide bond</keyword>
<feature type="region of interest" description="Disordered" evidence="9">
    <location>
        <begin position="339"/>
        <end position="409"/>
    </location>
</feature>
<feature type="compositionally biased region" description="Polar residues" evidence="9">
    <location>
        <begin position="473"/>
        <end position="484"/>
    </location>
</feature>
<evidence type="ECO:0000256" key="3">
    <source>
        <dbReference type="ARBA" id="ARBA00022703"/>
    </source>
</evidence>
<gene>
    <name evidence="13" type="primary">tnfrsf1b</name>
</gene>
<dbReference type="SUPFAM" id="SSF57586">
    <property type="entry name" value="TNF receptor-like"/>
    <property type="match status" value="2"/>
</dbReference>
<feature type="repeat" description="TNFR-Cys" evidence="8">
    <location>
        <begin position="157"/>
        <end position="196"/>
    </location>
</feature>
<feature type="domain" description="TNFR-Cys" evidence="12">
    <location>
        <begin position="112"/>
        <end position="155"/>
    </location>
</feature>
<evidence type="ECO:0000256" key="8">
    <source>
        <dbReference type="PROSITE-ProRule" id="PRU00206"/>
    </source>
</evidence>
<reference evidence="13" key="2">
    <citation type="submission" date="2025-08" db="UniProtKB">
        <authorList>
            <consortium name="Ensembl"/>
        </authorList>
    </citation>
    <scope>IDENTIFICATION</scope>
</reference>